<dbReference type="SUPFAM" id="SSF52425">
    <property type="entry name" value="Cryptochrome/photolyase, N-terminal domain"/>
    <property type="match status" value="1"/>
</dbReference>
<comment type="similarity">
    <text evidence="1">Belongs to the DNA photolyase class-1 family.</text>
</comment>
<dbReference type="OrthoDB" id="435881at2759"/>
<dbReference type="GO" id="GO:0003677">
    <property type="term" value="F:DNA binding"/>
    <property type="evidence" value="ECO:0007669"/>
    <property type="project" value="TreeGrafter"/>
</dbReference>
<feature type="domain" description="Photolyase/cryptochrome alpha/beta" evidence="8">
    <location>
        <begin position="1"/>
        <end position="134"/>
    </location>
</feature>
<dbReference type="GO" id="GO:0009416">
    <property type="term" value="P:response to light stimulus"/>
    <property type="evidence" value="ECO:0007669"/>
    <property type="project" value="TreeGrafter"/>
</dbReference>
<dbReference type="EC" id="4.1.99.3" evidence="9"/>
<dbReference type="InterPro" id="IPR018394">
    <property type="entry name" value="DNA_photolyase_1_CS_C"/>
</dbReference>
<dbReference type="Pfam" id="PF00875">
    <property type="entry name" value="DNA_photolyase"/>
    <property type="match status" value="1"/>
</dbReference>
<dbReference type="STRING" id="425264.A0A3G2S8K6"/>
<dbReference type="Gene3D" id="3.40.50.620">
    <property type="entry name" value="HUPs"/>
    <property type="match status" value="1"/>
</dbReference>
<dbReference type="PANTHER" id="PTHR11455">
    <property type="entry name" value="CRYPTOCHROME"/>
    <property type="match status" value="1"/>
</dbReference>
<keyword evidence="10" id="KW-1185">Reference proteome</keyword>
<dbReference type="InterPro" id="IPR036155">
    <property type="entry name" value="Crypto/Photolyase_N_sf"/>
</dbReference>
<accession>A0A3G2S8K6</accession>
<dbReference type="PROSITE" id="PS00394">
    <property type="entry name" value="DNA_PHOTOLYASES_1_1"/>
    <property type="match status" value="1"/>
</dbReference>
<dbReference type="PANTHER" id="PTHR11455:SF9">
    <property type="entry name" value="CRYPTOCHROME CIRCADIAN CLOCK 5 ISOFORM X1"/>
    <property type="match status" value="1"/>
</dbReference>
<keyword evidence="2 5" id="KW-0285">Flavoprotein</keyword>
<feature type="region of interest" description="Disordered" evidence="7">
    <location>
        <begin position="536"/>
        <end position="561"/>
    </location>
</feature>
<evidence type="ECO:0000259" key="8">
    <source>
        <dbReference type="PROSITE" id="PS51645"/>
    </source>
</evidence>
<feature type="binding site" evidence="5">
    <location>
        <position position="291"/>
    </location>
    <ligand>
        <name>FAD</name>
        <dbReference type="ChEBI" id="CHEBI:57692"/>
    </ligand>
</feature>
<dbReference type="EMBL" id="CP033154">
    <property type="protein sequence ID" value="AYO44441.1"/>
    <property type="molecule type" value="Genomic_DNA"/>
</dbReference>
<dbReference type="Gene3D" id="1.25.40.80">
    <property type="match status" value="1"/>
</dbReference>
<evidence type="ECO:0000256" key="4">
    <source>
        <dbReference type="ARBA" id="ARBA00022991"/>
    </source>
</evidence>
<dbReference type="InterPro" id="IPR014729">
    <property type="entry name" value="Rossmann-like_a/b/a_fold"/>
</dbReference>
<dbReference type="GO" id="GO:0006139">
    <property type="term" value="P:nucleobase-containing compound metabolic process"/>
    <property type="evidence" value="ECO:0007669"/>
    <property type="project" value="UniProtKB-ARBA"/>
</dbReference>
<dbReference type="Pfam" id="PF03441">
    <property type="entry name" value="FAD_binding_7"/>
    <property type="match status" value="1"/>
</dbReference>
<dbReference type="GO" id="GO:0006950">
    <property type="term" value="P:response to stress"/>
    <property type="evidence" value="ECO:0007669"/>
    <property type="project" value="UniProtKB-ARBA"/>
</dbReference>
<organism evidence="9 10">
    <name type="scientific">Malassezia restricta (strain ATCC 96810 / NBRC 103918 / CBS 7877)</name>
    <name type="common">Seborrheic dermatitis infection agent</name>
    <dbReference type="NCBI Taxonomy" id="425264"/>
    <lineage>
        <taxon>Eukaryota</taxon>
        <taxon>Fungi</taxon>
        <taxon>Dikarya</taxon>
        <taxon>Basidiomycota</taxon>
        <taxon>Ustilaginomycotina</taxon>
        <taxon>Malasseziomycetes</taxon>
        <taxon>Malasseziales</taxon>
        <taxon>Malasseziaceae</taxon>
        <taxon>Malassezia</taxon>
    </lineage>
</organism>
<proteinExistence type="inferred from homology"/>
<feature type="binding site" evidence="5">
    <location>
        <position position="238"/>
    </location>
    <ligand>
        <name>FAD</name>
        <dbReference type="ChEBI" id="CHEBI:57692"/>
    </ligand>
</feature>
<feature type="binding site" evidence="5">
    <location>
        <begin position="413"/>
        <end position="415"/>
    </location>
    <ligand>
        <name>FAD</name>
        <dbReference type="ChEBI" id="CHEBI:57692"/>
    </ligand>
</feature>
<evidence type="ECO:0000313" key="10">
    <source>
        <dbReference type="Proteomes" id="UP000269793"/>
    </source>
</evidence>
<keyword evidence="4" id="KW-0157">Chromophore</keyword>
<dbReference type="PROSITE" id="PS51645">
    <property type="entry name" value="PHR_CRY_ALPHA_BETA"/>
    <property type="match status" value="1"/>
</dbReference>
<evidence type="ECO:0000256" key="6">
    <source>
        <dbReference type="PIRSR" id="PIRSR602081-2"/>
    </source>
</evidence>
<evidence type="ECO:0000256" key="3">
    <source>
        <dbReference type="ARBA" id="ARBA00022827"/>
    </source>
</evidence>
<keyword evidence="9" id="KW-0456">Lyase</keyword>
<feature type="site" description="Electron transfer via tryptophanyl radical" evidence="6">
    <location>
        <position position="325"/>
    </location>
</feature>
<feature type="site" description="Electron transfer via tryptophanyl radical" evidence="6">
    <location>
        <position position="400"/>
    </location>
</feature>
<feature type="binding site" evidence="5">
    <location>
        <begin position="250"/>
        <end position="254"/>
    </location>
    <ligand>
        <name>FAD</name>
        <dbReference type="ChEBI" id="CHEBI:57692"/>
    </ligand>
</feature>
<keyword evidence="3 5" id="KW-0274">FAD</keyword>
<protein>
    <submittedName>
        <fullName evidence="9">Deoxyribodipyrimidine photo-lyase</fullName>
        <ecNumber evidence="9">4.1.99.3</ecNumber>
    </submittedName>
</protein>
<gene>
    <name evidence="9" type="primary">phrA</name>
    <name evidence="9" type="ORF">DNF11_3491</name>
</gene>
<feature type="site" description="Electron transfer via tryptophanyl radical" evidence="6">
    <location>
        <position position="423"/>
    </location>
</feature>
<dbReference type="InterPro" id="IPR002081">
    <property type="entry name" value="Cryptochrome/DNA_photolyase_1"/>
</dbReference>
<sequence length="561" mass="64075">MVILAFLGPCLRTLDNPALYHAIRQAAKDKSAGAVVAFYVEDPTQRLPGKAFTWWTRKSLPKLRKQLEELRVPLFCLRAPYPRIAEVLVSTALPFSAVHVNRRWGGTTQDEDTRFAEIWAHAGIEQRVHTAHTLHEPWEIQTGQGQPYRVYTAFSKHFANISPQLLEEPPCAPEDEDGQAYTRMEHALTEQKDITVLDWARPSSEFQEPWAAAFPWTPGSDEAHRVLQAFMDHALATYKDARDIPFEAGTSRLSPYLAHGEISPHRVLSAVRRARSAGSTSKSFIESTHTFERELVWREFNYHLLYHQPDLATRNHNVQWDAFSWAEVASPAQLKQEKGCAPASSEAMYARAMYDCWRSGHTGIPLVDAGMRQLWKMGWMHNRVRMVVASFLVKNLRIHWRLGEEWFWDTLVDADPASNPGNWQWVAGTGADAAPFFRIFNPARQADRFDERCAYVRQWVDELKSTSTSDIAEMYEHPKRSVASAMASPSPASLWVKRSDDAERTDMSKTSLFRPSMVAMAEPTYRAAMVDLKKSRSTTLEHYQKRKNSSESPRVKQMKLT</sequence>
<dbReference type="InterPro" id="IPR005101">
    <property type="entry name" value="Cryptochr/Photolyase_FAD-bd"/>
</dbReference>
<dbReference type="InterPro" id="IPR036134">
    <property type="entry name" value="Crypto/Photolyase_FAD-like_sf"/>
</dbReference>
<name>A0A3G2S8K6_MALR7</name>
<dbReference type="InterPro" id="IPR006050">
    <property type="entry name" value="DNA_photolyase_N"/>
</dbReference>
<dbReference type="PROSITE" id="PS00691">
    <property type="entry name" value="DNA_PHOTOLYASES_1_2"/>
    <property type="match status" value="1"/>
</dbReference>
<reference evidence="9 10" key="1">
    <citation type="submission" date="2018-10" db="EMBL/GenBank/DDBJ databases">
        <title>Complete genome sequence of Malassezia restricta CBS 7877.</title>
        <authorList>
            <person name="Morand S.C."/>
            <person name="Bertignac M."/>
            <person name="Iltis A."/>
            <person name="Kolder I."/>
            <person name="Pirovano W."/>
            <person name="Jourdain R."/>
            <person name="Clavaud C."/>
        </authorList>
    </citation>
    <scope>NUCLEOTIDE SEQUENCE [LARGE SCALE GENOMIC DNA]</scope>
    <source>
        <strain evidence="9 10">CBS 7877</strain>
    </source>
</reference>
<comment type="cofactor">
    <cofactor evidence="5">
        <name>FAD</name>
        <dbReference type="ChEBI" id="CHEBI:57692"/>
    </cofactor>
    <text evidence="5">Binds 1 FAD per subunit.</text>
</comment>
<dbReference type="AlphaFoldDB" id="A0A3G2S8K6"/>
<evidence type="ECO:0000256" key="5">
    <source>
        <dbReference type="PIRSR" id="PIRSR602081-1"/>
    </source>
</evidence>
<dbReference type="GO" id="GO:0003904">
    <property type="term" value="F:deoxyribodipyrimidine photo-lyase activity"/>
    <property type="evidence" value="ECO:0007669"/>
    <property type="project" value="UniProtKB-EC"/>
</dbReference>
<evidence type="ECO:0000256" key="2">
    <source>
        <dbReference type="ARBA" id="ARBA00022630"/>
    </source>
</evidence>
<dbReference type="VEuPathDB" id="FungiDB:DNF11_3491"/>
<evidence type="ECO:0000256" key="7">
    <source>
        <dbReference type="SAM" id="MobiDB-lite"/>
    </source>
</evidence>
<dbReference type="Gene3D" id="1.10.579.10">
    <property type="entry name" value="DNA Cyclobutane Dipyrimidine Photolyase, subunit A, domain 3"/>
    <property type="match status" value="1"/>
</dbReference>
<dbReference type="SUPFAM" id="SSF48173">
    <property type="entry name" value="Cryptochrome/photolyase FAD-binding domain"/>
    <property type="match status" value="1"/>
</dbReference>
<dbReference type="GO" id="GO:0071949">
    <property type="term" value="F:FAD binding"/>
    <property type="evidence" value="ECO:0007669"/>
    <property type="project" value="TreeGrafter"/>
</dbReference>
<evidence type="ECO:0000256" key="1">
    <source>
        <dbReference type="ARBA" id="ARBA00005862"/>
    </source>
</evidence>
<evidence type="ECO:0000313" key="9">
    <source>
        <dbReference type="EMBL" id="AYO44441.1"/>
    </source>
</evidence>
<dbReference type="Proteomes" id="UP000269793">
    <property type="component" value="Chromosome VII"/>
</dbReference>